<evidence type="ECO:0000313" key="2">
    <source>
        <dbReference type="Proteomes" id="UP000254875"/>
    </source>
</evidence>
<organism evidence="1 2">
    <name type="scientific">Paraburkholderia lacunae</name>
    <dbReference type="NCBI Taxonomy" id="2211104"/>
    <lineage>
        <taxon>Bacteria</taxon>
        <taxon>Pseudomonadati</taxon>
        <taxon>Pseudomonadota</taxon>
        <taxon>Betaproteobacteria</taxon>
        <taxon>Burkholderiales</taxon>
        <taxon>Burkholderiaceae</taxon>
        <taxon>Paraburkholderia</taxon>
    </lineage>
</organism>
<proteinExistence type="predicted"/>
<dbReference type="OrthoDB" id="9128359at2"/>
<name>A0A370NG88_9BURK</name>
<accession>A0A370NG88</accession>
<protein>
    <submittedName>
        <fullName evidence="1">Uncharacterized protein</fullName>
    </submittedName>
</protein>
<keyword evidence="2" id="KW-1185">Reference proteome</keyword>
<evidence type="ECO:0000313" key="1">
    <source>
        <dbReference type="EMBL" id="RDK04600.1"/>
    </source>
</evidence>
<reference evidence="2" key="1">
    <citation type="submission" date="2018-05" db="EMBL/GenBank/DDBJ databases">
        <authorList>
            <person name="Feng T."/>
        </authorList>
    </citation>
    <scope>NUCLEOTIDE SEQUENCE [LARGE SCALE GENOMIC DNA]</scope>
    <source>
        <strain evidence="2">S27</strain>
    </source>
</reference>
<dbReference type="EMBL" id="QHKS01000001">
    <property type="protein sequence ID" value="RDK04600.1"/>
    <property type="molecule type" value="Genomic_DNA"/>
</dbReference>
<dbReference type="Proteomes" id="UP000254875">
    <property type="component" value="Unassembled WGS sequence"/>
</dbReference>
<sequence length="111" mass="11925">MRGLFSDLSVADLVTSTAVRTRLKNAECSLQEEDLEKAFGYSAEAVDVATGELIALLSRRSRSWPPSSSAGLDDAAIRFARELEGYLDDAAAGSERMTIMLALAVNISELV</sequence>
<gene>
    <name evidence="1" type="ORF">DLM46_01650</name>
</gene>
<comment type="caution">
    <text evidence="1">The sequence shown here is derived from an EMBL/GenBank/DDBJ whole genome shotgun (WGS) entry which is preliminary data.</text>
</comment>
<dbReference type="RefSeq" id="WP_115098959.1">
    <property type="nucleotide sequence ID" value="NZ_QHKS01000001.1"/>
</dbReference>
<dbReference type="AlphaFoldDB" id="A0A370NG88"/>